<dbReference type="GeneID" id="19971360"/>
<dbReference type="Proteomes" id="UP000030752">
    <property type="component" value="Unassembled WGS sequence"/>
</dbReference>
<dbReference type="HOGENOM" id="CLU_054794_1_0_1"/>
<proteinExistence type="predicted"/>
<keyword evidence="1" id="KW-0812">Transmembrane</keyword>
<evidence type="ECO:0000313" key="3">
    <source>
        <dbReference type="EMBL" id="ETN42082.1"/>
    </source>
</evidence>
<feature type="domain" description="Pyridoxamine 5'-phosphate oxidase N-terminal" evidence="2">
    <location>
        <begin position="11"/>
        <end position="132"/>
    </location>
</feature>
<dbReference type="RefSeq" id="XP_008716591.1">
    <property type="nucleotide sequence ID" value="XM_008718369.1"/>
</dbReference>
<dbReference type="STRING" id="1220924.W2S066"/>
<dbReference type="EMBL" id="KB822719">
    <property type="protein sequence ID" value="ETN42082.1"/>
    <property type="molecule type" value="Genomic_DNA"/>
</dbReference>
<dbReference type="SUPFAM" id="SSF50475">
    <property type="entry name" value="FMN-binding split barrel"/>
    <property type="match status" value="1"/>
</dbReference>
<name>W2S066_CYPE1</name>
<evidence type="ECO:0000259" key="2">
    <source>
        <dbReference type="Pfam" id="PF01243"/>
    </source>
</evidence>
<dbReference type="PANTHER" id="PTHR39336:SF1">
    <property type="entry name" value="PYRIDOXAMINE PHOSPHATE OXIDASE FAMILY PROTEIN (AFU_ORTHOLOGUE AFUA_6G11440)"/>
    <property type="match status" value="1"/>
</dbReference>
<dbReference type="Gene3D" id="2.30.110.10">
    <property type="entry name" value="Electron Transport, Fmn-binding Protein, Chain A"/>
    <property type="match status" value="1"/>
</dbReference>
<dbReference type="InterPro" id="IPR012349">
    <property type="entry name" value="Split_barrel_FMN-bd"/>
</dbReference>
<dbReference type="OrthoDB" id="539398at2759"/>
<dbReference type="AlphaFoldDB" id="W2S066"/>
<keyword evidence="1" id="KW-1133">Transmembrane helix</keyword>
<gene>
    <name evidence="3" type="ORF">HMPREF1541_04021</name>
</gene>
<protein>
    <recommendedName>
        <fullName evidence="2">Pyridoxamine 5'-phosphate oxidase N-terminal domain-containing protein</fullName>
    </recommendedName>
</protein>
<evidence type="ECO:0000256" key="1">
    <source>
        <dbReference type="SAM" id="Phobius"/>
    </source>
</evidence>
<dbReference type="VEuPathDB" id="FungiDB:HMPREF1541_04021"/>
<dbReference type="PANTHER" id="PTHR39336">
    <property type="entry name" value="PYRIDOXAMINE PHOSPHATE OXIDASE FAMILY PROTEIN (AFU_ORTHOLOGUE AFUA_6G11440)"/>
    <property type="match status" value="1"/>
</dbReference>
<dbReference type="Pfam" id="PF01243">
    <property type="entry name" value="PNPOx_N"/>
    <property type="match status" value="1"/>
</dbReference>
<feature type="transmembrane region" description="Helical" evidence="1">
    <location>
        <begin position="224"/>
        <end position="243"/>
    </location>
</feature>
<dbReference type="eggNOG" id="ENOG502S3ZI">
    <property type="taxonomic scope" value="Eukaryota"/>
</dbReference>
<accession>W2S066</accession>
<sequence>MVHYYDSISPDLQEWIMKQPCFFTASAPLHGRHVNLSPKGLPSTSFSVLTPNLVGYVDATGSGIETVSHIQENGRCTIMFCSFDASPRIMRLFCTGRIVPWDHPQFNDWRQRMGNKHFEGMRAVILLDVWKVQTSCGYAVPYLALKPDPEDSSKQVPYLEDRQTLGHWGKKQISNGIMNDYRAKMNSRSLDGLPGLRVARKDIGESLWLRDVEAQVKKRNGAQLGLVALLSACLTILTMYLLGCVSFPDLERWAQSYARY</sequence>
<reference evidence="3 4" key="1">
    <citation type="submission" date="2013-03" db="EMBL/GenBank/DDBJ databases">
        <title>The Genome Sequence of Phialophora europaea CBS 101466.</title>
        <authorList>
            <consortium name="The Broad Institute Genomics Platform"/>
            <person name="Cuomo C."/>
            <person name="de Hoog S."/>
            <person name="Gorbushina A."/>
            <person name="Walker B."/>
            <person name="Young S.K."/>
            <person name="Zeng Q."/>
            <person name="Gargeya S."/>
            <person name="Fitzgerald M."/>
            <person name="Haas B."/>
            <person name="Abouelleil A."/>
            <person name="Allen A.W."/>
            <person name="Alvarado L."/>
            <person name="Arachchi H.M."/>
            <person name="Berlin A.M."/>
            <person name="Chapman S.B."/>
            <person name="Gainer-Dewar J."/>
            <person name="Goldberg J."/>
            <person name="Griggs A."/>
            <person name="Gujja S."/>
            <person name="Hansen M."/>
            <person name="Howarth C."/>
            <person name="Imamovic A."/>
            <person name="Ireland A."/>
            <person name="Larimer J."/>
            <person name="McCowan C."/>
            <person name="Murphy C."/>
            <person name="Pearson M."/>
            <person name="Poon T.W."/>
            <person name="Priest M."/>
            <person name="Roberts A."/>
            <person name="Saif S."/>
            <person name="Shea T."/>
            <person name="Sisk P."/>
            <person name="Sykes S."/>
            <person name="Wortman J."/>
            <person name="Nusbaum C."/>
            <person name="Birren B."/>
        </authorList>
    </citation>
    <scope>NUCLEOTIDE SEQUENCE [LARGE SCALE GENOMIC DNA]</scope>
    <source>
        <strain evidence="3 4">CBS 101466</strain>
    </source>
</reference>
<evidence type="ECO:0000313" key="4">
    <source>
        <dbReference type="Proteomes" id="UP000030752"/>
    </source>
</evidence>
<organism evidence="3 4">
    <name type="scientific">Cyphellophora europaea (strain CBS 101466)</name>
    <name type="common">Phialophora europaea</name>
    <dbReference type="NCBI Taxonomy" id="1220924"/>
    <lineage>
        <taxon>Eukaryota</taxon>
        <taxon>Fungi</taxon>
        <taxon>Dikarya</taxon>
        <taxon>Ascomycota</taxon>
        <taxon>Pezizomycotina</taxon>
        <taxon>Eurotiomycetes</taxon>
        <taxon>Chaetothyriomycetidae</taxon>
        <taxon>Chaetothyriales</taxon>
        <taxon>Cyphellophoraceae</taxon>
        <taxon>Cyphellophora</taxon>
    </lineage>
</organism>
<dbReference type="InterPro" id="IPR011576">
    <property type="entry name" value="Pyridox_Oxase_N"/>
</dbReference>
<keyword evidence="1" id="KW-0472">Membrane</keyword>
<keyword evidence="4" id="KW-1185">Reference proteome</keyword>
<dbReference type="InParanoid" id="W2S066"/>